<proteinExistence type="predicted"/>
<dbReference type="InterPro" id="IPR001394">
    <property type="entry name" value="Peptidase_C19_UCH"/>
</dbReference>
<sequence length="904" mass="100351">MPVTEIKKWHFSLALSAMLTLLLAISALYPSPAKARLVKQFNDQAVRGSSDSAPGTEAHTSSALSPQSYREGLSGSWLMTGYKSGLLFDNRHLNRQTVLVSLAALSAAAVAKLPTTLGYTGAFPTLTGRLAAFALPGWLFWQHWNNNEQWQSNRIAIVDNPTLANRVSIEVRREYQTQQLIFRLPPVTLTGLDNETLTTNSPLSHFIQTLDRQGSDFLSIYWHEQQQALQITAGHGSGITNIITLPALTDNLASVDARFFPPILSLLQPAGLNLISSLLQCLTTQQGGRQLCANGALQLESRSGSTRYYRYQSEDNIELRPVTGKVLGKRYLVPLPPCRDKLLCPMTLTWNISALNLPAADYMPPAYEPLLLYTEPERLLDIPKRVAPVQPLMMQTVQPWQTDLLSLAPYTAAYLLTDLLLSKGLGYYGVASASVLTGGLGAWGLGNAVAETSHSSRPFRLWPFSGSGGYGGSGGGGSGGGGDDDYGRHSKESSDYMSATLLEQHLVHALEASGGAKAPASDVYVEEQTGEPTLTHMGNNCFFNSTLTYLAHTLQPEELNAIEHDRYLSETLFERLMDDADAKEAYEDLKEAFLGLMRSMKLESFSALTKAQRDKLQRDLYDAIKAFINTTPGEYGVLESILAPKRMNRLSQEDAQEFMSELLDIFQLQRNTAGSVVIADEKEVHIDGQVGSKIHVDKRNQFHVLPVDLPNERDIKAQKINDVNALLNKHFLKKEWVGERSERLHINAADAAVMGLKGVSNVKVPFYKRQFLANERAGKLQHLSIQFKMFNYGEYGRKIRTFTRRLFKGNGAITVPVSNLSATHTNTVTMEPDAMVLHQGSTLYGGHYITAVRSGREWIIYDDTQTYATRLSSSARFWSHSPMEVLRSYIEAQELDPYIIHYRH</sequence>
<dbReference type="GO" id="GO:0004843">
    <property type="term" value="F:cysteine-type deubiquitinase activity"/>
    <property type="evidence" value="ECO:0007669"/>
    <property type="project" value="InterPro"/>
</dbReference>
<feature type="domain" description="USP" evidence="2">
    <location>
        <begin position="532"/>
        <end position="904"/>
    </location>
</feature>
<dbReference type="RefSeq" id="WP_087110767.1">
    <property type="nucleotide sequence ID" value="NZ_CBCSCN010000006.1"/>
</dbReference>
<dbReference type="InterPro" id="IPR050185">
    <property type="entry name" value="Ub_carboxyl-term_hydrolase"/>
</dbReference>
<reference evidence="3 4" key="1">
    <citation type="submission" date="2017-03" db="EMBL/GenBank/DDBJ databases">
        <authorList>
            <person name="Afonso C.L."/>
            <person name="Miller P.J."/>
            <person name="Scott M.A."/>
            <person name="Spackman E."/>
            <person name="Goraichik I."/>
            <person name="Dimitrov K.M."/>
            <person name="Suarez D.L."/>
            <person name="Swayne D.E."/>
        </authorList>
    </citation>
    <scope>NUCLEOTIDE SEQUENCE [LARGE SCALE GENOMIC DNA]</scope>
    <source>
        <strain evidence="3">SB41UT1</strain>
    </source>
</reference>
<dbReference type="Gene3D" id="3.90.70.10">
    <property type="entry name" value="Cysteine proteinases"/>
    <property type="match status" value="1"/>
</dbReference>
<accession>A0A1X7ALD8</accession>
<dbReference type="PANTHER" id="PTHR21646">
    <property type="entry name" value="UBIQUITIN CARBOXYL-TERMINAL HYDROLASE"/>
    <property type="match status" value="1"/>
</dbReference>
<evidence type="ECO:0000256" key="1">
    <source>
        <dbReference type="SAM" id="MobiDB-lite"/>
    </source>
</evidence>
<name>A0A1X7ALD8_9GAMM</name>
<dbReference type="EMBL" id="FWPT01000006">
    <property type="protein sequence ID" value="SMA48367.1"/>
    <property type="molecule type" value="Genomic_DNA"/>
</dbReference>
<dbReference type="GO" id="GO:0016579">
    <property type="term" value="P:protein deubiquitination"/>
    <property type="evidence" value="ECO:0007669"/>
    <property type="project" value="InterPro"/>
</dbReference>
<gene>
    <name evidence="3" type="ORF">EHSB41UT_02714</name>
</gene>
<protein>
    <submittedName>
        <fullName evidence="3">Ubiquitin carboxyl-terminal hydrolase</fullName>
    </submittedName>
</protein>
<evidence type="ECO:0000259" key="2">
    <source>
        <dbReference type="PROSITE" id="PS50235"/>
    </source>
</evidence>
<feature type="region of interest" description="Disordered" evidence="1">
    <location>
        <begin position="48"/>
        <end position="69"/>
    </location>
</feature>
<dbReference type="InterPro" id="IPR028889">
    <property type="entry name" value="USP"/>
</dbReference>
<dbReference type="Proteomes" id="UP000196573">
    <property type="component" value="Unassembled WGS sequence"/>
</dbReference>
<evidence type="ECO:0000313" key="3">
    <source>
        <dbReference type="EMBL" id="SMA48367.1"/>
    </source>
</evidence>
<keyword evidence="3" id="KW-0378">Hydrolase</keyword>
<keyword evidence="4" id="KW-1185">Reference proteome</keyword>
<evidence type="ECO:0000313" key="4">
    <source>
        <dbReference type="Proteomes" id="UP000196573"/>
    </source>
</evidence>
<dbReference type="Pfam" id="PF00443">
    <property type="entry name" value="UCH"/>
    <property type="match status" value="1"/>
</dbReference>
<dbReference type="PROSITE" id="PS50235">
    <property type="entry name" value="USP_3"/>
    <property type="match status" value="1"/>
</dbReference>
<organism evidence="3 4">
    <name type="scientific">Parendozoicomonas haliclonae</name>
    <dbReference type="NCBI Taxonomy" id="1960125"/>
    <lineage>
        <taxon>Bacteria</taxon>
        <taxon>Pseudomonadati</taxon>
        <taxon>Pseudomonadota</taxon>
        <taxon>Gammaproteobacteria</taxon>
        <taxon>Oceanospirillales</taxon>
        <taxon>Endozoicomonadaceae</taxon>
        <taxon>Parendozoicomonas</taxon>
    </lineage>
</organism>
<feature type="compositionally biased region" description="Polar residues" evidence="1">
    <location>
        <begin position="48"/>
        <end position="68"/>
    </location>
</feature>
<dbReference type="CDD" id="cd02257">
    <property type="entry name" value="Peptidase_C19"/>
    <property type="match status" value="1"/>
</dbReference>
<dbReference type="AlphaFoldDB" id="A0A1X7ALD8"/>
<dbReference type="SUPFAM" id="SSF54001">
    <property type="entry name" value="Cysteine proteinases"/>
    <property type="match status" value="1"/>
</dbReference>
<dbReference type="OrthoDB" id="9830301at2"/>
<dbReference type="InterPro" id="IPR038765">
    <property type="entry name" value="Papain-like_cys_pep_sf"/>
</dbReference>